<accession>A0ABV7MDN2</accession>
<proteinExistence type="inferred from homology"/>
<dbReference type="SUPFAM" id="SSF52402">
    <property type="entry name" value="Adenine nucleotide alpha hydrolases-like"/>
    <property type="match status" value="2"/>
</dbReference>
<evidence type="ECO:0000313" key="3">
    <source>
        <dbReference type="EMBL" id="MFC3303483.1"/>
    </source>
</evidence>
<feature type="domain" description="UspA" evidence="2">
    <location>
        <begin position="6"/>
        <end position="134"/>
    </location>
</feature>
<keyword evidence="4" id="KW-1185">Reference proteome</keyword>
<dbReference type="EMBL" id="JBHRVA010000003">
    <property type="protein sequence ID" value="MFC3303483.1"/>
    <property type="molecule type" value="Genomic_DNA"/>
</dbReference>
<evidence type="ECO:0000313" key="4">
    <source>
        <dbReference type="Proteomes" id="UP001595607"/>
    </source>
</evidence>
<evidence type="ECO:0000259" key="2">
    <source>
        <dbReference type="Pfam" id="PF00582"/>
    </source>
</evidence>
<dbReference type="CDD" id="cd00293">
    <property type="entry name" value="USP-like"/>
    <property type="match status" value="1"/>
</dbReference>
<dbReference type="InterPro" id="IPR006016">
    <property type="entry name" value="UspA"/>
</dbReference>
<sequence>MTDHAIRTILAGTDLTDESREVIPRGLQLAKQFGARLRVVHVLDDNGAAHQEERRRVADERLARDIREAGCEGVETAFDIGEGLPGPFLCDVLDEGGDLAIIGYHRDRALEAPQLGSTMRYLLTHTGKDVLVVKEEGETPYSSALIAWDGEKALPAVVERTRAYAPDADILVMVDVPTAAQVPEMEEKLRDMIAGTLPDGSLLVRSGSVLSSLRALVDEKRVPLLVMPTRGNQGGALGYMASEILGQRLCDTLCLHESVGL</sequence>
<organism evidence="3 4">
    <name type="scientific">Parvularcula lutaonensis</name>
    <dbReference type="NCBI Taxonomy" id="491923"/>
    <lineage>
        <taxon>Bacteria</taxon>
        <taxon>Pseudomonadati</taxon>
        <taxon>Pseudomonadota</taxon>
        <taxon>Alphaproteobacteria</taxon>
        <taxon>Parvularculales</taxon>
        <taxon>Parvularculaceae</taxon>
        <taxon>Parvularcula</taxon>
    </lineage>
</organism>
<dbReference type="Proteomes" id="UP001595607">
    <property type="component" value="Unassembled WGS sequence"/>
</dbReference>
<comment type="similarity">
    <text evidence="1">Belongs to the universal stress protein A family.</text>
</comment>
<name>A0ABV7MDN2_9PROT</name>
<reference evidence="4" key="1">
    <citation type="journal article" date="2019" name="Int. J. Syst. Evol. Microbiol.">
        <title>The Global Catalogue of Microorganisms (GCM) 10K type strain sequencing project: providing services to taxonomists for standard genome sequencing and annotation.</title>
        <authorList>
            <consortium name="The Broad Institute Genomics Platform"/>
            <consortium name="The Broad Institute Genome Sequencing Center for Infectious Disease"/>
            <person name="Wu L."/>
            <person name="Ma J."/>
        </authorList>
    </citation>
    <scope>NUCLEOTIDE SEQUENCE [LARGE SCALE GENOMIC DNA]</scope>
    <source>
        <strain evidence="4">KCTC 22245</strain>
    </source>
</reference>
<dbReference type="PANTHER" id="PTHR46268">
    <property type="entry name" value="STRESS RESPONSE PROTEIN NHAX"/>
    <property type="match status" value="1"/>
</dbReference>
<dbReference type="Pfam" id="PF00582">
    <property type="entry name" value="Usp"/>
    <property type="match status" value="1"/>
</dbReference>
<protein>
    <submittedName>
        <fullName evidence="3">Universal stress protein</fullName>
    </submittedName>
</protein>
<comment type="caution">
    <text evidence="3">The sequence shown here is derived from an EMBL/GenBank/DDBJ whole genome shotgun (WGS) entry which is preliminary data.</text>
</comment>
<dbReference type="RefSeq" id="WP_189576099.1">
    <property type="nucleotide sequence ID" value="NZ_BMXU01000002.1"/>
</dbReference>
<evidence type="ECO:0000256" key="1">
    <source>
        <dbReference type="ARBA" id="ARBA00008791"/>
    </source>
</evidence>
<gene>
    <name evidence="3" type="ORF">ACFONP_12155</name>
</gene>
<dbReference type="Gene3D" id="3.40.50.12370">
    <property type="match status" value="1"/>
</dbReference>
<dbReference type="PANTHER" id="PTHR46268:SF8">
    <property type="entry name" value="UNIVERSAL STRESS PROTEIN SLL1388"/>
    <property type="match status" value="1"/>
</dbReference>